<feature type="repeat" description="WD" evidence="3">
    <location>
        <begin position="864"/>
        <end position="905"/>
    </location>
</feature>
<dbReference type="InterPro" id="IPR001680">
    <property type="entry name" value="WD40_rpt"/>
</dbReference>
<dbReference type="SUPFAM" id="SSF50998">
    <property type="entry name" value="Quinoprotein alcohol dehydrogenase-like"/>
    <property type="match status" value="2"/>
</dbReference>
<name>A0A1C5J157_9ACTN</name>
<keyword evidence="2" id="KW-0677">Repeat</keyword>
<dbReference type="InterPro" id="IPR011047">
    <property type="entry name" value="Quinoprotein_ADH-like_sf"/>
</dbReference>
<evidence type="ECO:0000313" key="6">
    <source>
        <dbReference type="Proteomes" id="UP000199360"/>
    </source>
</evidence>
<dbReference type="Gene3D" id="3.40.50.300">
    <property type="entry name" value="P-loop containing nucleotide triphosphate hydrolases"/>
    <property type="match status" value="1"/>
</dbReference>
<organism evidence="5 6">
    <name type="scientific">Micromonospora humi</name>
    <dbReference type="NCBI Taxonomy" id="745366"/>
    <lineage>
        <taxon>Bacteria</taxon>
        <taxon>Bacillati</taxon>
        <taxon>Actinomycetota</taxon>
        <taxon>Actinomycetes</taxon>
        <taxon>Micromonosporales</taxon>
        <taxon>Micromonosporaceae</taxon>
        <taxon>Micromonospora</taxon>
    </lineage>
</organism>
<dbReference type="RefSeq" id="WP_091064672.1">
    <property type="nucleotide sequence ID" value="NZ_FMDM01000008.1"/>
</dbReference>
<dbReference type="Gene3D" id="2.130.10.10">
    <property type="entry name" value="YVTN repeat-like/Quinoprotein amine dehydrogenase"/>
    <property type="match status" value="4"/>
</dbReference>
<feature type="domain" description="Novel STAND NTPase 1" evidence="4">
    <location>
        <begin position="207"/>
        <end position="605"/>
    </location>
</feature>
<dbReference type="CDD" id="cd00200">
    <property type="entry name" value="WD40"/>
    <property type="match status" value="1"/>
</dbReference>
<dbReference type="PROSITE" id="PS50294">
    <property type="entry name" value="WD_REPEATS_REGION"/>
    <property type="match status" value="7"/>
</dbReference>
<dbReference type="EMBL" id="FMDM01000008">
    <property type="protein sequence ID" value="SCG64255.1"/>
    <property type="molecule type" value="Genomic_DNA"/>
</dbReference>
<protein>
    <submittedName>
        <fullName evidence="5">WD40 repeat</fullName>
    </submittedName>
</protein>
<sequence>MTSSLTAAVARFVTADGTVAGAGFLVGERIVVTCAHVARAVGGAPGAEVTVWFPHAPGAPRLAARVVPEAWRDAGDRDIAVLRLDTPPEGVRPLPLGAAAGRRGHAVRSYGFPRQAPAGGHHGYAVAGDLLPETAAGTLLQLTDANDLTTGFSGAPVLDDVTGLVVGMVTAITHPDAHQRGQGIAYATPAETLREAYPELAVRDVVPYRGLEAFTTAHARWFHGRDDAVDRVLAALGAGHPALLLLGPSGSGKSSLVQAGVVPALADGGVPGADRWLTVVARPGEDLLSELAGVVDGARAAIDARLAGEPPGTRLLLVVDQVEDALTEVTPARAADLDRLTAAVGAHPAVTVLLVMRDDFYPRLATVAPDLLDAALPGLVNVPATLTARELTAIITRPAEAAGAHLEDGLTDRIVADLLAADPGAPLDRRAPVTLLPLLELTLEQLWHRRDDGRLTHEAYRRVGEISGSLARWCDRAVEELPAERRSIARRVLTALVHPADEAHRVPAARRQVPLATLRELAGADTAPAAVDEVLAVLTRRRVVTTRRVTPPGPDRSPEPVAELVHDALIRDWGTLRGWVAQDRRFHDWLRRAEERRLRWRDTADPDDLLRGTDLTEGLTWSPTHALPRETAAYLAASADRQQAATRRARRLNAVLASLLVLAVVAAGVAFWQRQDAVRTGAQSLSRQLATQSRSLQTSDPELAALLAVHAHRVSPTVEAAASLYAASGLASLNRLTGHRGPVNAVAFQPGGTLLAALTDGTVRLWDTATGRTTGDIAPGDADILSIAFSPDGSTLATGESTGRVSLRSVTDGQVRGTLDDQASDSGRVQALAFSPDGRVLAAVGPFAKVKVWDVPGARRRATLTGHTAEITTLTISSDGRTLASGARDGTVRLWDLAGGRSRGVLPYDLDRGWVDTLAFSPDGRTLAVAGSQELRLWEVGPLRARATLPVRNVNAVAFSPDGKRIATGDDEDQVRLWDAVTGRIQGALPGHTENVNALAFSPDGRLLASGGDDRTVRLWDPTVTLTRAVLTRPDVDVDAVAFSPDGSMLAVGEDDVVSLWDVAVGRVRSTLRAPTENTEVTALAFSPDGRTLAVGSDVVRLWDATAARLRETLGNEASLLGVSALAFSPDGRTLAWGDADGAVQLWDPAAHRIRAALAGHGSEVMAAAFSPDGLTLATSSRDSTVRLWDPVAGRARAVLIGHTDRVGSVSFSPDGQTLVSASDDATLRQWDVATGRSTTTLSLPDGGFFITAQFSPDGRTLAVGRANAPPQLWDVASGLPYATLTGYLMSADVVAFSPDGRRLAVGGGDTVWLGAVESPDPTRARDKLCRDLRRDLTDEEWSTYLPGVERRPACPAR</sequence>
<dbReference type="Proteomes" id="UP000199360">
    <property type="component" value="Unassembled WGS sequence"/>
</dbReference>
<accession>A0A1C5J157</accession>
<dbReference type="InterPro" id="IPR049052">
    <property type="entry name" value="nSTAND1"/>
</dbReference>
<dbReference type="Pfam" id="PF20703">
    <property type="entry name" value="nSTAND1"/>
    <property type="match status" value="1"/>
</dbReference>
<dbReference type="SUPFAM" id="SSF50494">
    <property type="entry name" value="Trypsin-like serine proteases"/>
    <property type="match status" value="1"/>
</dbReference>
<dbReference type="Gene3D" id="2.40.10.120">
    <property type="match status" value="1"/>
</dbReference>
<dbReference type="InterPro" id="IPR020472">
    <property type="entry name" value="WD40_PAC1"/>
</dbReference>
<feature type="repeat" description="WD" evidence="3">
    <location>
        <begin position="1123"/>
        <end position="1148"/>
    </location>
</feature>
<dbReference type="InterPro" id="IPR009003">
    <property type="entry name" value="Peptidase_S1_PA"/>
</dbReference>
<dbReference type="Pfam" id="PF00400">
    <property type="entry name" value="WD40"/>
    <property type="match status" value="11"/>
</dbReference>
<keyword evidence="1 3" id="KW-0853">WD repeat</keyword>
<evidence type="ECO:0000256" key="1">
    <source>
        <dbReference type="ARBA" id="ARBA00022574"/>
    </source>
</evidence>
<dbReference type="SUPFAM" id="SSF52540">
    <property type="entry name" value="P-loop containing nucleoside triphosphate hydrolases"/>
    <property type="match status" value="1"/>
</dbReference>
<dbReference type="PROSITE" id="PS50082">
    <property type="entry name" value="WD_REPEATS_2"/>
    <property type="match status" value="9"/>
</dbReference>
<dbReference type="InterPro" id="IPR050349">
    <property type="entry name" value="WD_LIS1/nudF_dynein_reg"/>
</dbReference>
<dbReference type="OrthoDB" id="134501at2"/>
<dbReference type="PROSITE" id="PS00678">
    <property type="entry name" value="WD_REPEATS_1"/>
    <property type="match status" value="3"/>
</dbReference>
<dbReference type="STRING" id="745366.GA0070213_10868"/>
<gene>
    <name evidence="5" type="ORF">GA0070213_10868</name>
</gene>
<dbReference type="InterPro" id="IPR019775">
    <property type="entry name" value="WD40_repeat_CS"/>
</dbReference>
<feature type="repeat" description="WD" evidence="3">
    <location>
        <begin position="954"/>
        <end position="988"/>
    </location>
</feature>
<feature type="repeat" description="WD" evidence="3">
    <location>
        <begin position="1031"/>
        <end position="1071"/>
    </location>
</feature>
<dbReference type="InterPro" id="IPR027417">
    <property type="entry name" value="P-loop_NTPase"/>
</dbReference>
<evidence type="ECO:0000256" key="2">
    <source>
        <dbReference type="ARBA" id="ARBA00022737"/>
    </source>
</evidence>
<feature type="repeat" description="WD" evidence="3">
    <location>
        <begin position="1200"/>
        <end position="1241"/>
    </location>
</feature>
<dbReference type="Pfam" id="PF13365">
    <property type="entry name" value="Trypsin_2"/>
    <property type="match status" value="1"/>
</dbReference>
<dbReference type="PRINTS" id="PR00320">
    <property type="entry name" value="GPROTEINBRPT"/>
</dbReference>
<dbReference type="InterPro" id="IPR015943">
    <property type="entry name" value="WD40/YVTN_repeat-like_dom_sf"/>
</dbReference>
<feature type="repeat" description="WD" evidence="3">
    <location>
        <begin position="736"/>
        <end position="776"/>
    </location>
</feature>
<dbReference type="SUPFAM" id="SSF50978">
    <property type="entry name" value="WD40 repeat-like"/>
    <property type="match status" value="1"/>
</dbReference>
<evidence type="ECO:0000256" key="3">
    <source>
        <dbReference type="PROSITE-ProRule" id="PRU00221"/>
    </source>
</evidence>
<evidence type="ECO:0000313" key="5">
    <source>
        <dbReference type="EMBL" id="SCG64255.1"/>
    </source>
</evidence>
<feature type="repeat" description="WD" evidence="3">
    <location>
        <begin position="1158"/>
        <end position="1190"/>
    </location>
</feature>
<feature type="repeat" description="WD" evidence="3">
    <location>
        <begin position="822"/>
        <end position="863"/>
    </location>
</feature>
<dbReference type="InterPro" id="IPR036322">
    <property type="entry name" value="WD40_repeat_dom_sf"/>
</dbReference>
<dbReference type="PANTHER" id="PTHR44129">
    <property type="entry name" value="WD REPEAT-CONTAINING PROTEIN POP1"/>
    <property type="match status" value="1"/>
</dbReference>
<dbReference type="SMART" id="SM00320">
    <property type="entry name" value="WD40"/>
    <property type="match status" value="14"/>
</dbReference>
<reference evidence="6" key="1">
    <citation type="submission" date="2016-06" db="EMBL/GenBank/DDBJ databases">
        <authorList>
            <person name="Varghese N."/>
            <person name="Submissions Spin"/>
        </authorList>
    </citation>
    <scope>NUCLEOTIDE SEQUENCE [LARGE SCALE GENOMIC DNA]</scope>
    <source>
        <strain evidence="6">DSM 45647</strain>
    </source>
</reference>
<evidence type="ECO:0000259" key="4">
    <source>
        <dbReference type="Pfam" id="PF20703"/>
    </source>
</evidence>
<proteinExistence type="predicted"/>
<feature type="repeat" description="WD" evidence="3">
    <location>
        <begin position="989"/>
        <end position="1021"/>
    </location>
</feature>
<keyword evidence="6" id="KW-1185">Reference proteome</keyword>